<dbReference type="EMBL" id="JAUQSZ010000001">
    <property type="protein sequence ID" value="MDO7840912.1"/>
    <property type="molecule type" value="Genomic_DNA"/>
</dbReference>
<accession>A0ABT8ZTM6</accession>
<comment type="caution">
    <text evidence="1">The sequence shown here is derived from an EMBL/GenBank/DDBJ whole genome shotgun (WGS) entry which is preliminary data.</text>
</comment>
<organism evidence="1 2">
    <name type="scientific">Sphingomonas immobilis</name>
    <dbReference type="NCBI Taxonomy" id="3063997"/>
    <lineage>
        <taxon>Bacteria</taxon>
        <taxon>Pseudomonadati</taxon>
        <taxon>Pseudomonadota</taxon>
        <taxon>Alphaproteobacteria</taxon>
        <taxon>Sphingomonadales</taxon>
        <taxon>Sphingomonadaceae</taxon>
        <taxon>Sphingomonas</taxon>
    </lineage>
</organism>
<dbReference type="Proteomes" id="UP001176468">
    <property type="component" value="Unassembled WGS sequence"/>
</dbReference>
<reference evidence="1" key="1">
    <citation type="submission" date="2023-07" db="EMBL/GenBank/DDBJ databases">
        <authorList>
            <person name="Kim M.K."/>
        </authorList>
    </citation>
    <scope>NUCLEOTIDE SEQUENCE</scope>
    <source>
        <strain evidence="1">CA1-15</strain>
    </source>
</reference>
<gene>
    <name evidence="1" type="ORF">Q5H94_01110</name>
</gene>
<sequence length="116" mass="11049">MTAASAGTFVSRDGKMLPVKAGSALYTGDKLITRNGARARAALSGCNVSLSPVSVVSVGASKACATPKSLAVAAPEDEAAAGGEGGAGAGTYVLGALALGAAGLGIYQATNNPPSP</sequence>
<dbReference type="RefSeq" id="WP_304559252.1">
    <property type="nucleotide sequence ID" value="NZ_JAUQSZ010000001.1"/>
</dbReference>
<protein>
    <submittedName>
        <fullName evidence="1">Uncharacterized protein</fullName>
    </submittedName>
</protein>
<name>A0ABT8ZTM6_9SPHN</name>
<proteinExistence type="predicted"/>
<evidence type="ECO:0000313" key="1">
    <source>
        <dbReference type="EMBL" id="MDO7840912.1"/>
    </source>
</evidence>
<evidence type="ECO:0000313" key="2">
    <source>
        <dbReference type="Proteomes" id="UP001176468"/>
    </source>
</evidence>
<keyword evidence="2" id="KW-1185">Reference proteome</keyword>